<dbReference type="AlphaFoldDB" id="A0A8J5UIT3"/>
<evidence type="ECO:0000313" key="1">
    <source>
        <dbReference type="EMBL" id="KAG7661367.1"/>
    </source>
</evidence>
<organism evidence="1 2">
    <name type="scientific">[Candida] subhashii</name>
    <dbReference type="NCBI Taxonomy" id="561895"/>
    <lineage>
        <taxon>Eukaryota</taxon>
        <taxon>Fungi</taxon>
        <taxon>Dikarya</taxon>
        <taxon>Ascomycota</taxon>
        <taxon>Saccharomycotina</taxon>
        <taxon>Pichiomycetes</taxon>
        <taxon>Debaryomycetaceae</taxon>
        <taxon>Spathaspora</taxon>
    </lineage>
</organism>
<dbReference type="OrthoDB" id="4093184at2759"/>
<dbReference type="Proteomes" id="UP000694255">
    <property type="component" value="Unassembled WGS sequence"/>
</dbReference>
<dbReference type="EMBL" id="JAGSYN010000221">
    <property type="protein sequence ID" value="KAG7661367.1"/>
    <property type="molecule type" value="Genomic_DNA"/>
</dbReference>
<comment type="caution">
    <text evidence="1">The sequence shown here is derived from an EMBL/GenBank/DDBJ whole genome shotgun (WGS) entry which is preliminary data.</text>
</comment>
<accession>A0A8J5UIT3</accession>
<keyword evidence="2" id="KW-1185">Reference proteome</keyword>
<evidence type="ECO:0000313" key="2">
    <source>
        <dbReference type="Proteomes" id="UP000694255"/>
    </source>
</evidence>
<sequence length="587" mass="68220">MTIDLYNEDEFTSRDNEFDAMFFSIDSIIDERLPKTLKTNYHQRQLTAKILTKQIKEYQQFLNNMKKFLNEHPLDQHQLLWLESLRYLVLLLVSLKSSFAEIYLHVPFHEVEPIFEDVMKFNTKLSSYVTEITKLLVVFFTNDQLSNDVYQSPLIQTKLHELIESSLELNMIDEAENPQFYESSRAIINSVQSFLLNYLPWFIPKINPVHSLSFLTQFSKVVYSLGESRLIIPLLELNVFDPEIPMTLIQTRRVNFIHIVNFYRYTAFNLVKLSIQQNPPQIEDKYNQLADIYFKILLNFPNLSLHIYQSVRHDSMIEEQQRSFPQMIRDKRDDFLVSTIERQELAYLYVLNYLLSIRSIQQYLNPSPLFSAELSFLVKSVSNSLSKDIDELASQPGSTHSSVISFPQLNKLEHERGVDYMQQKIIHHEKFQSLGSVILHGSYKEKLKLVVKFCELLNKEATIASVNMHYKSEIMGLRESNTGVSLLKETVGKIISVLVLVSLRSICGIVDSIPVENVQALFGVDDIRSVFEVKKQLVEFEIENFGVEGEGKDVLKLRAWKGEKDMAAILKDQVDAIRLIENMKDCL</sequence>
<evidence type="ECO:0008006" key="3">
    <source>
        <dbReference type="Google" id="ProtNLM"/>
    </source>
</evidence>
<name>A0A8J5UIT3_9ASCO</name>
<dbReference type="RefSeq" id="XP_049261600.1">
    <property type="nucleotide sequence ID" value="XM_049409194.1"/>
</dbReference>
<protein>
    <recommendedName>
        <fullName evidence="3">PCI domain-containing protein</fullName>
    </recommendedName>
</protein>
<proteinExistence type="predicted"/>
<dbReference type="GeneID" id="73471959"/>
<gene>
    <name evidence="1" type="ORF">J8A68_005159</name>
</gene>
<reference evidence="1 2" key="1">
    <citation type="journal article" date="2021" name="DNA Res.">
        <title>Genome analysis of Candida subhashii reveals its hybrid nature and dual mitochondrial genome conformations.</title>
        <authorList>
            <person name="Mixao V."/>
            <person name="Hegedusova E."/>
            <person name="Saus E."/>
            <person name="Pryszcz L.P."/>
            <person name="Cillingova A."/>
            <person name="Nosek J."/>
            <person name="Gabaldon T."/>
        </authorList>
    </citation>
    <scope>NUCLEOTIDE SEQUENCE [LARGE SCALE GENOMIC DNA]</scope>
    <source>
        <strain evidence="1 2">CBS 10753</strain>
    </source>
</reference>